<organism evidence="1 2">
    <name type="scientific">Perigonia lusca single nucleopolyhedrovirus</name>
    <dbReference type="NCBI Taxonomy" id="1675865"/>
    <lineage>
        <taxon>Viruses</taxon>
        <taxon>Viruses incertae sedis</taxon>
        <taxon>Naldaviricetes</taxon>
        <taxon>Lefavirales</taxon>
        <taxon>Baculoviridae</taxon>
        <taxon>Alphabaculovirus</taxon>
        <taxon>Alphabaculovirus peluscae</taxon>
        <taxon>Perigonia lusca nucleopolyhedrovirus</taxon>
    </lineage>
</organism>
<dbReference type="RefSeq" id="YP_009165710.1">
    <property type="nucleotide sequence ID" value="NC_027923.1"/>
</dbReference>
<sequence>MTNGVIIIIVVHNKLQRQRHVAVSEAVQTMSRYCWRLAFCTTNYHKDKILIDFGKTLSIC</sequence>
<name>A0A0M3WP87_9ABAC</name>
<reference evidence="1 2" key="1">
    <citation type="journal article" date="2016" name="Sci. Rep.">
        <title>Genome sequence of Perigonia lusca single nucleopolyhedrovirus: insights into the evolution of a nucleotide metabolism enzyme in the family Baculoviridae.</title>
        <authorList>
            <person name="Ardisson-Araujo D.M."/>
            <person name="Lima R.N."/>
            <person name="Melo F.L."/>
            <person name="Clem R.J."/>
            <person name="Huang N."/>
            <person name="Bao S.N."/>
            <person name="Sosa-Gomez D.R."/>
            <person name="Ribeiro B.M."/>
        </authorList>
    </citation>
    <scope>NUCLEOTIDE SEQUENCE [LARGE SCALE GENOMIC DNA]</scope>
</reference>
<accession>A0A0M3WP87</accession>
<gene>
    <name evidence="1" type="primary">PeluOrf-110</name>
</gene>
<evidence type="ECO:0000313" key="2">
    <source>
        <dbReference type="Proteomes" id="UP000204667"/>
    </source>
</evidence>
<dbReference type="EMBL" id="KM596836">
    <property type="protein sequence ID" value="AKN80600.1"/>
    <property type="molecule type" value="Genomic_DNA"/>
</dbReference>
<proteinExistence type="predicted"/>
<evidence type="ECO:0000313" key="1">
    <source>
        <dbReference type="EMBL" id="AKN80600.1"/>
    </source>
</evidence>
<dbReference type="GeneID" id="26040102"/>
<dbReference type="KEGG" id="vg:26040102"/>
<keyword evidence="2" id="KW-1185">Reference proteome</keyword>
<dbReference type="Proteomes" id="UP000204667">
    <property type="component" value="Segment"/>
</dbReference>
<protein>
    <submittedName>
        <fullName evidence="1">Uncharacterized protein</fullName>
    </submittedName>
</protein>